<gene>
    <name evidence="1" type="ORF">BDV35DRAFT_400186</name>
</gene>
<reference evidence="1" key="1">
    <citation type="submission" date="2019-04" db="EMBL/GenBank/DDBJ databases">
        <title>Friends and foes A comparative genomics study of 23 Aspergillus species from section Flavi.</title>
        <authorList>
            <consortium name="DOE Joint Genome Institute"/>
            <person name="Kjaerbolling I."/>
            <person name="Vesth T."/>
            <person name="Frisvad J.C."/>
            <person name="Nybo J.L."/>
            <person name="Theobald S."/>
            <person name="Kildgaard S."/>
            <person name="Isbrandt T."/>
            <person name="Kuo A."/>
            <person name="Sato A."/>
            <person name="Lyhne E.K."/>
            <person name="Kogle M.E."/>
            <person name="Wiebenga A."/>
            <person name="Kun R.S."/>
            <person name="Lubbers R.J."/>
            <person name="Makela M.R."/>
            <person name="Barry K."/>
            <person name="Chovatia M."/>
            <person name="Clum A."/>
            <person name="Daum C."/>
            <person name="Haridas S."/>
            <person name="He G."/>
            <person name="LaButti K."/>
            <person name="Lipzen A."/>
            <person name="Mondo S."/>
            <person name="Riley R."/>
            <person name="Salamov A."/>
            <person name="Simmons B.A."/>
            <person name="Magnuson J.K."/>
            <person name="Henrissat B."/>
            <person name="Mortensen U.H."/>
            <person name="Larsen T.O."/>
            <person name="Devries R.P."/>
            <person name="Grigoriev I.V."/>
            <person name="Machida M."/>
            <person name="Baker S.E."/>
            <person name="Andersen M.R."/>
        </authorList>
    </citation>
    <scope>NUCLEOTIDE SEQUENCE [LARGE SCALE GENOMIC DNA]</scope>
    <source>
        <strain evidence="1">CBS 121.62</strain>
    </source>
</reference>
<dbReference type="Proteomes" id="UP000325434">
    <property type="component" value="Unassembled WGS sequence"/>
</dbReference>
<evidence type="ECO:0000313" key="1">
    <source>
        <dbReference type="EMBL" id="KAB8242335.1"/>
    </source>
</evidence>
<proteinExistence type="predicted"/>
<protein>
    <submittedName>
        <fullName evidence="1">Uncharacterized protein</fullName>
    </submittedName>
</protein>
<sequence>MDSLETLRSDLEWSLPQLLNDKDPAGLGTEGLGQSPSQLDVHRRLAASNDQPAGRQGEIETWLSDKQSPLDDLHSELSLGYLVTESYGNDLILLKKTLGKYYRRATDALVSTLTDTVQQMLFIFVIGAATHTIHDTGHTSLLFICTL</sequence>
<name>A0A5N6GKF4_ASPFL</name>
<dbReference type="EMBL" id="ML734666">
    <property type="protein sequence ID" value="KAB8242335.1"/>
    <property type="molecule type" value="Genomic_DNA"/>
</dbReference>
<organism evidence="1">
    <name type="scientific">Aspergillus flavus</name>
    <dbReference type="NCBI Taxonomy" id="5059"/>
    <lineage>
        <taxon>Eukaryota</taxon>
        <taxon>Fungi</taxon>
        <taxon>Dikarya</taxon>
        <taxon>Ascomycota</taxon>
        <taxon>Pezizomycotina</taxon>
        <taxon>Eurotiomycetes</taxon>
        <taxon>Eurotiomycetidae</taxon>
        <taxon>Eurotiales</taxon>
        <taxon>Aspergillaceae</taxon>
        <taxon>Aspergillus</taxon>
        <taxon>Aspergillus subgen. Circumdati</taxon>
    </lineage>
</organism>
<dbReference type="AlphaFoldDB" id="A0A5N6GKF4"/>
<accession>A0A5N6GKF4</accession>